<accession>A0A162J738</accession>
<reference evidence="1 2" key="1">
    <citation type="journal article" date="2015" name="Biotechnol. Bioeng.">
        <title>Genome sequence and phenotypic characterization of Caulobacter segnis.</title>
        <authorList>
            <person name="Patel S."/>
            <person name="Fletcher B."/>
            <person name="Scott D.C."/>
            <person name="Ely B."/>
        </authorList>
    </citation>
    <scope>NUCLEOTIDE SEQUENCE [LARGE SCALE GENOMIC DNA]</scope>
    <source>
        <strain evidence="1 2">ERI-2</strain>
    </source>
</reference>
<dbReference type="OrthoDB" id="1754873at2"/>
<dbReference type="Proteomes" id="UP000077407">
    <property type="component" value="Unassembled WGS sequence"/>
</dbReference>
<name>A0A162J738_9CLOT</name>
<comment type="caution">
    <text evidence="1">The sequence shown here is derived from an EMBL/GenBank/DDBJ whole genome shotgun (WGS) entry which is preliminary data.</text>
</comment>
<gene>
    <name evidence="1" type="ORF">WY13_00820</name>
</gene>
<evidence type="ECO:0000313" key="1">
    <source>
        <dbReference type="EMBL" id="OAA91255.1"/>
    </source>
</evidence>
<dbReference type="RefSeq" id="WP_063554411.1">
    <property type="nucleotide sequence ID" value="NZ_LITT01000007.1"/>
</dbReference>
<sequence>MFTDLDILKFNLQEKEYPYFDNEDLQLLLDKNNGDVQVASYEGCLKKAVADDALIISGITLKSNREYWLGLAKQFKPVTSYNTSMKRVDGQ</sequence>
<dbReference type="EMBL" id="LITT01000007">
    <property type="protein sequence ID" value="OAA91255.1"/>
    <property type="molecule type" value="Genomic_DNA"/>
</dbReference>
<protein>
    <submittedName>
        <fullName evidence="1">Uncharacterized protein</fullName>
    </submittedName>
</protein>
<dbReference type="PATRIC" id="fig|1538.10.peg.1320"/>
<organism evidence="1 2">
    <name type="scientific">Clostridium ljungdahlii</name>
    <dbReference type="NCBI Taxonomy" id="1538"/>
    <lineage>
        <taxon>Bacteria</taxon>
        <taxon>Bacillati</taxon>
        <taxon>Bacillota</taxon>
        <taxon>Clostridia</taxon>
        <taxon>Eubacteriales</taxon>
        <taxon>Clostridiaceae</taxon>
        <taxon>Clostridium</taxon>
    </lineage>
</organism>
<dbReference type="AlphaFoldDB" id="A0A162J738"/>
<evidence type="ECO:0000313" key="2">
    <source>
        <dbReference type="Proteomes" id="UP000077407"/>
    </source>
</evidence>
<proteinExistence type="predicted"/>